<name>A0A8H8RSM4_9HELO</name>
<reference evidence="1 2" key="1">
    <citation type="submission" date="2018-05" db="EMBL/GenBank/DDBJ databases">
        <title>Genome sequencing and assembly of the regulated plant pathogen Lachnellula willkommii and related sister species for the development of diagnostic species identification markers.</title>
        <authorList>
            <person name="Giroux E."/>
            <person name="Bilodeau G."/>
        </authorList>
    </citation>
    <scope>NUCLEOTIDE SEQUENCE [LARGE SCALE GENOMIC DNA]</scope>
    <source>
        <strain evidence="1 2">CBS 197.66</strain>
    </source>
</reference>
<dbReference type="OrthoDB" id="27483at2759"/>
<protein>
    <recommendedName>
        <fullName evidence="3">Prolyl 4-hydroxylase alpha subunit Fe(2+) 2OG dioxygenase domain-containing protein</fullName>
    </recommendedName>
</protein>
<keyword evidence="2" id="KW-1185">Reference proteome</keyword>
<gene>
    <name evidence="1" type="ORF">LSUB1_G005264</name>
</gene>
<dbReference type="PANTHER" id="PTHR33099:SF7">
    <property type="entry name" value="MYND-TYPE DOMAIN-CONTAINING PROTEIN"/>
    <property type="match status" value="1"/>
</dbReference>
<evidence type="ECO:0008006" key="3">
    <source>
        <dbReference type="Google" id="ProtNLM"/>
    </source>
</evidence>
<sequence>MAHLHSLNLSKTHQILGIYLKEGGLVGLPLSDRDAEAIIAASHQAPFGKGEETLVDTSVRKTWEVFPGHFELKNPAWQPFVKTVVAKGSEKVSRMFATLVIALPSKHEGGEVRVTHAGKTRVFETAKFSEFGASFLAWFSDVTHEMKPVLSGRRLVLTYNLVHQILGPKDLGANTNVAMSKLRLLLLAWIKGLEEDDTFPSTQAFLFEHQYTDASLCYDGLKGHDRHVASHLREACNKLEFILYLANLDHTVTGGCDGYDVDDGWGYGGGGGGGDGGIHEITDEIERETSLKKVVELDGTQIAKELPFDEETFIQTDALADVDPDDKDYSGFTGNEGVSTTHFYHRTVAILIPRSHRIELFLGPHRNTDGNPYSLHWEHARKPNVLE</sequence>
<evidence type="ECO:0000313" key="2">
    <source>
        <dbReference type="Proteomes" id="UP000462212"/>
    </source>
</evidence>
<proteinExistence type="predicted"/>
<dbReference type="Proteomes" id="UP000462212">
    <property type="component" value="Unassembled WGS sequence"/>
</dbReference>
<dbReference type="Gene3D" id="2.60.120.620">
    <property type="entry name" value="q2cbj1_9rhob like domain"/>
    <property type="match status" value="1"/>
</dbReference>
<accession>A0A8H8RSM4</accession>
<evidence type="ECO:0000313" key="1">
    <source>
        <dbReference type="EMBL" id="TVY39810.1"/>
    </source>
</evidence>
<dbReference type="PANTHER" id="PTHR33099">
    <property type="entry name" value="FE2OG DIOXYGENASE DOMAIN-CONTAINING PROTEIN"/>
    <property type="match status" value="1"/>
</dbReference>
<dbReference type="EMBL" id="QGMJ01000209">
    <property type="protein sequence ID" value="TVY39810.1"/>
    <property type="molecule type" value="Genomic_DNA"/>
</dbReference>
<dbReference type="AlphaFoldDB" id="A0A8H8RSM4"/>
<organism evidence="1 2">
    <name type="scientific">Lachnellula subtilissima</name>
    <dbReference type="NCBI Taxonomy" id="602034"/>
    <lineage>
        <taxon>Eukaryota</taxon>
        <taxon>Fungi</taxon>
        <taxon>Dikarya</taxon>
        <taxon>Ascomycota</taxon>
        <taxon>Pezizomycotina</taxon>
        <taxon>Leotiomycetes</taxon>
        <taxon>Helotiales</taxon>
        <taxon>Lachnaceae</taxon>
        <taxon>Lachnellula</taxon>
    </lineage>
</organism>
<comment type="caution">
    <text evidence="1">The sequence shown here is derived from an EMBL/GenBank/DDBJ whole genome shotgun (WGS) entry which is preliminary data.</text>
</comment>